<reference evidence="1" key="2">
    <citation type="journal article" date="2014" name="ISME J.">
        <title>Microbial stratification in low pH oxic and suboxic macroscopic growths along an acid mine drainage.</title>
        <authorList>
            <person name="Mendez-Garcia C."/>
            <person name="Mesa V."/>
            <person name="Sprenger R.R."/>
            <person name="Richter M."/>
            <person name="Diez M.S."/>
            <person name="Solano J."/>
            <person name="Bargiela R."/>
            <person name="Golyshina O.V."/>
            <person name="Manteca A."/>
            <person name="Ramos J.L."/>
            <person name="Gallego J.R."/>
            <person name="Llorente I."/>
            <person name="Martins Dos Santos V.A."/>
            <person name="Jensen O.N."/>
            <person name="Pelaez A.I."/>
            <person name="Sanchez J."/>
            <person name="Ferrer M."/>
        </authorList>
    </citation>
    <scope>NUCLEOTIDE SEQUENCE</scope>
</reference>
<evidence type="ECO:0000313" key="1">
    <source>
        <dbReference type="EMBL" id="EQD43300.1"/>
    </source>
</evidence>
<gene>
    <name evidence="1" type="ORF">B1B_13882</name>
</gene>
<organism evidence="1">
    <name type="scientific">mine drainage metagenome</name>
    <dbReference type="NCBI Taxonomy" id="410659"/>
    <lineage>
        <taxon>unclassified sequences</taxon>
        <taxon>metagenomes</taxon>
        <taxon>ecological metagenomes</taxon>
    </lineage>
</organism>
<comment type="caution">
    <text evidence="1">The sequence shown here is derived from an EMBL/GenBank/DDBJ whole genome shotgun (WGS) entry which is preliminary data.</text>
</comment>
<name>T1AMK8_9ZZZZ</name>
<dbReference type="InterPro" id="IPR010522">
    <property type="entry name" value="RepC_bac"/>
</dbReference>
<protein>
    <submittedName>
        <fullName evidence="1">Replication C</fullName>
    </submittedName>
</protein>
<proteinExistence type="predicted"/>
<dbReference type="AlphaFoldDB" id="T1AMK8"/>
<feature type="non-terminal residue" evidence="1">
    <location>
        <position position="34"/>
    </location>
</feature>
<accession>T1AMK8</accession>
<sequence length="34" mass="3764">MAVTSTITHARHDPALCSAPGLFRSLKRGERKKQ</sequence>
<reference evidence="1" key="1">
    <citation type="submission" date="2013-08" db="EMBL/GenBank/DDBJ databases">
        <authorList>
            <person name="Mendez C."/>
            <person name="Richter M."/>
            <person name="Ferrer M."/>
            <person name="Sanchez J."/>
        </authorList>
    </citation>
    <scope>NUCLEOTIDE SEQUENCE</scope>
</reference>
<dbReference type="Pfam" id="PF06504">
    <property type="entry name" value="RepC"/>
    <property type="match status" value="1"/>
</dbReference>
<dbReference type="EMBL" id="AUZY01009153">
    <property type="protein sequence ID" value="EQD43300.1"/>
    <property type="molecule type" value="Genomic_DNA"/>
</dbReference>